<dbReference type="FunFam" id="3.40.50.1100:FF:000007">
    <property type="entry name" value="L-threonine dehydratase catabolic TdcB"/>
    <property type="match status" value="1"/>
</dbReference>
<evidence type="ECO:0000256" key="5">
    <source>
        <dbReference type="ARBA" id="ARBA00041766"/>
    </source>
</evidence>
<evidence type="ECO:0000256" key="6">
    <source>
        <dbReference type="ARBA" id="ARBA00042605"/>
    </source>
</evidence>
<dbReference type="InterPro" id="IPR001926">
    <property type="entry name" value="TrpB-like_PALP"/>
</dbReference>
<keyword evidence="3" id="KW-0663">Pyridoxal phosphate</keyword>
<feature type="domain" description="ACT" evidence="8">
    <location>
        <begin position="441"/>
        <end position="515"/>
    </location>
</feature>
<protein>
    <recommendedName>
        <fullName evidence="5">L-serine deaminase</fullName>
    </recommendedName>
    <alternativeName>
        <fullName evidence="6">L-threonine dehydratase</fullName>
    </alternativeName>
</protein>
<dbReference type="OrthoDB" id="4418812at2759"/>
<proteinExistence type="inferred from homology"/>
<dbReference type="InterPro" id="IPR050147">
    <property type="entry name" value="Ser/Thr_Dehydratase"/>
</dbReference>
<dbReference type="InterPro" id="IPR036052">
    <property type="entry name" value="TrpB-like_PALP_sf"/>
</dbReference>
<dbReference type="PANTHER" id="PTHR48078">
    <property type="entry name" value="THREONINE DEHYDRATASE, MITOCHONDRIAL-RELATED"/>
    <property type="match status" value="1"/>
</dbReference>
<evidence type="ECO:0000256" key="2">
    <source>
        <dbReference type="ARBA" id="ARBA00010869"/>
    </source>
</evidence>
<dbReference type="GO" id="GO:0004794">
    <property type="term" value="F:threonine deaminase activity"/>
    <property type="evidence" value="ECO:0007669"/>
    <property type="project" value="InterPro"/>
</dbReference>
<dbReference type="GO" id="GO:0009097">
    <property type="term" value="P:isoleucine biosynthetic process"/>
    <property type="evidence" value="ECO:0007669"/>
    <property type="project" value="TreeGrafter"/>
</dbReference>
<evidence type="ECO:0000313" key="10">
    <source>
        <dbReference type="Proteomes" id="UP001152747"/>
    </source>
</evidence>
<dbReference type="GO" id="GO:0003941">
    <property type="term" value="F:L-serine ammonia-lyase activity"/>
    <property type="evidence" value="ECO:0007669"/>
    <property type="project" value="TreeGrafter"/>
</dbReference>
<sequence length="515" mass="55247">MMSTSRIIGSMVAPTRKKSMVASHHQNEITNGNSNSHSHSHSPPKTNAKIVKAQQERKRLSSVIVEDGIEYNKKARKVHKEIFDHPDTIQSAGSNSDTEAPLFDPDCDPDHPKKVTYPEISSAAFVIKNGVQRTPCPRSLQLSQKFEMDLYFKKEYLQVTGSFKERGARYALSRLNADQKSHGVIAASAGNHALALSYHGQQMGIPVTVVMPVIAPLMKIQFCRSLGANVILKGETILIAKEYALKHAAENHLKYINGYDAVDILAGQGTIGSEILEQVPDVDAILVPVGGGGLIAGIAVAVKTVKPDVKIYGIEAETCPSFSEALKAGKPIGVTNRSSVADGLAVPTVGGNSLVTAESLVDKMILVNEESIALSILRLMEVEKAVVEGGGAVGLAAILSDKVPELKGKKVVSILSGGNIDTTVLGRSIERGLAVDGRLVRLEVVVSDRPGGIAELTTTLAHLGASIKDIFHERAWISADVFSVKVKVVIETRGRDHVQEIEEALKKIYSNVALM</sequence>
<comment type="similarity">
    <text evidence="2">Belongs to the serine/threonine dehydratase family.</text>
</comment>
<dbReference type="Pfam" id="PF00291">
    <property type="entry name" value="PALP"/>
    <property type="match status" value="1"/>
</dbReference>
<evidence type="ECO:0000313" key="9">
    <source>
        <dbReference type="EMBL" id="CAI5442108.1"/>
    </source>
</evidence>
<dbReference type="CDD" id="cd01562">
    <property type="entry name" value="Thr-dehyd"/>
    <property type="match status" value="1"/>
</dbReference>
<keyword evidence="10" id="KW-1185">Reference proteome</keyword>
<dbReference type="InterPro" id="IPR005789">
    <property type="entry name" value="Thr_deHydtase_catblc"/>
</dbReference>
<gene>
    <name evidence="9" type="ORF">CAMP_LOCUS4745</name>
</gene>
<dbReference type="PANTHER" id="PTHR48078:SF18">
    <property type="entry name" value="THREONINE AMMONIA-LYASE"/>
    <property type="match status" value="1"/>
</dbReference>
<dbReference type="EMBL" id="CANHGI010000002">
    <property type="protein sequence ID" value="CAI5442108.1"/>
    <property type="molecule type" value="Genomic_DNA"/>
</dbReference>
<dbReference type="PROSITE" id="PS51671">
    <property type="entry name" value="ACT"/>
    <property type="match status" value="1"/>
</dbReference>
<dbReference type="InterPro" id="IPR044561">
    <property type="entry name" value="ACT_ThrD-II-like"/>
</dbReference>
<evidence type="ECO:0000256" key="4">
    <source>
        <dbReference type="ARBA" id="ARBA00023239"/>
    </source>
</evidence>
<evidence type="ECO:0000256" key="1">
    <source>
        <dbReference type="ARBA" id="ARBA00001933"/>
    </source>
</evidence>
<dbReference type="Gene3D" id="3.40.50.1100">
    <property type="match status" value="2"/>
</dbReference>
<dbReference type="AlphaFoldDB" id="A0A9P1ICK2"/>
<dbReference type="SUPFAM" id="SSF53686">
    <property type="entry name" value="Tryptophan synthase beta subunit-like PLP-dependent enzymes"/>
    <property type="match status" value="1"/>
</dbReference>
<accession>A0A9P1ICK2</accession>
<evidence type="ECO:0000256" key="7">
    <source>
        <dbReference type="SAM" id="MobiDB-lite"/>
    </source>
</evidence>
<dbReference type="GO" id="GO:0006565">
    <property type="term" value="P:L-serine catabolic process"/>
    <property type="evidence" value="ECO:0007669"/>
    <property type="project" value="TreeGrafter"/>
</dbReference>
<dbReference type="Gene3D" id="3.30.70.260">
    <property type="match status" value="1"/>
</dbReference>
<feature type="region of interest" description="Disordered" evidence="7">
    <location>
        <begin position="1"/>
        <end position="47"/>
    </location>
</feature>
<evidence type="ECO:0000256" key="3">
    <source>
        <dbReference type="ARBA" id="ARBA00022898"/>
    </source>
</evidence>
<dbReference type="Proteomes" id="UP001152747">
    <property type="component" value="Unassembled WGS sequence"/>
</dbReference>
<dbReference type="InterPro" id="IPR002912">
    <property type="entry name" value="ACT_dom"/>
</dbReference>
<reference evidence="9" key="1">
    <citation type="submission" date="2022-11" db="EMBL/GenBank/DDBJ databases">
        <authorList>
            <person name="Kikuchi T."/>
        </authorList>
    </citation>
    <scope>NUCLEOTIDE SEQUENCE</scope>
    <source>
        <strain evidence="9">PS1010</strain>
    </source>
</reference>
<dbReference type="Pfam" id="PF01842">
    <property type="entry name" value="ACT"/>
    <property type="match status" value="1"/>
</dbReference>
<keyword evidence="4" id="KW-0456">Lyase</keyword>
<comment type="caution">
    <text evidence="9">The sequence shown here is derived from an EMBL/GenBank/DDBJ whole genome shotgun (WGS) entry which is preliminary data.</text>
</comment>
<dbReference type="NCBIfam" id="TIGR01127">
    <property type="entry name" value="ilvA_1Cterm"/>
    <property type="match status" value="1"/>
</dbReference>
<comment type="cofactor">
    <cofactor evidence="1">
        <name>pyridoxal 5'-phosphate</name>
        <dbReference type="ChEBI" id="CHEBI:597326"/>
    </cofactor>
</comment>
<name>A0A9P1ICK2_9PELO</name>
<dbReference type="CDD" id="cd04886">
    <property type="entry name" value="ACT_ThrD-II-like"/>
    <property type="match status" value="1"/>
</dbReference>
<dbReference type="GO" id="GO:0006567">
    <property type="term" value="P:L-threonine catabolic process"/>
    <property type="evidence" value="ECO:0007669"/>
    <property type="project" value="InterPro"/>
</dbReference>
<evidence type="ECO:0000259" key="8">
    <source>
        <dbReference type="PROSITE" id="PS51671"/>
    </source>
</evidence>
<organism evidence="9 10">
    <name type="scientific">Caenorhabditis angaria</name>
    <dbReference type="NCBI Taxonomy" id="860376"/>
    <lineage>
        <taxon>Eukaryota</taxon>
        <taxon>Metazoa</taxon>
        <taxon>Ecdysozoa</taxon>
        <taxon>Nematoda</taxon>
        <taxon>Chromadorea</taxon>
        <taxon>Rhabditida</taxon>
        <taxon>Rhabditina</taxon>
        <taxon>Rhabditomorpha</taxon>
        <taxon>Rhabditoidea</taxon>
        <taxon>Rhabditidae</taxon>
        <taxon>Peloderinae</taxon>
        <taxon>Caenorhabditis</taxon>
    </lineage>
</organism>